<accession>A0A916KNW7</accession>
<dbReference type="InterPro" id="IPR038419">
    <property type="entry name" value="PolyA_pol_nucTrfase_sf_Poxvir"/>
</dbReference>
<dbReference type="SUPFAM" id="SSF160957">
    <property type="entry name" value="Poly(A) polymerase catalytic subunit-like"/>
    <property type="match status" value="1"/>
</dbReference>
<comment type="subunit">
    <text evidence="3 12">Heterodimer of a large (catalytic) subunit and a small (regulatory) subunit.</text>
</comment>
<dbReference type="GO" id="GO:0005524">
    <property type="term" value="F:ATP binding"/>
    <property type="evidence" value="ECO:0007669"/>
    <property type="project" value="UniProtKB-KW"/>
</dbReference>
<dbReference type="KEGG" id="vg:15613967"/>
<evidence type="ECO:0000256" key="1">
    <source>
        <dbReference type="ARBA" id="ARBA00003054"/>
    </source>
</evidence>
<dbReference type="OrthoDB" id="3428at10239"/>
<proteinExistence type="inferred from homology"/>
<keyword evidence="16" id="KW-1185">Reference proteome</keyword>
<reference evidence="15" key="1">
    <citation type="journal article" date="2013" name="J. Virol.">
        <title>New Insights into the Evolution of Entomopoxvirinae from the Complete Genome Sequences of Four Entomopoxviruses Infecting Adoxophyes honmai, Choristoneura biennis, Choristoneura rosaceana, and Mythimna separata.</title>
        <authorList>
            <person name="Theze J."/>
            <person name="Takatsuka J."/>
            <person name="Li Z."/>
            <person name="Gallais J."/>
            <person name="Doucet D."/>
            <person name="Arif B."/>
            <person name="Nakai M."/>
            <person name="Herniou E.A."/>
        </authorList>
    </citation>
    <scope>NUCLEOTIDE SEQUENCE</scope>
    <source>
        <strain evidence="15">Tokyo</strain>
    </source>
</reference>
<evidence type="ECO:0000256" key="9">
    <source>
        <dbReference type="ARBA" id="ARBA00022840"/>
    </source>
</evidence>
<evidence type="ECO:0000259" key="13">
    <source>
        <dbReference type="Pfam" id="PF03296"/>
    </source>
</evidence>
<dbReference type="CDD" id="cd20919">
    <property type="entry name" value="polyA_pol_Pox"/>
    <property type="match status" value="1"/>
</dbReference>
<dbReference type="Gene3D" id="3.30.460.60">
    <property type="entry name" value="Poxvirus poly(A) polymerase, nucleotidyltransferase domain"/>
    <property type="match status" value="1"/>
</dbReference>
<evidence type="ECO:0000256" key="10">
    <source>
        <dbReference type="ARBA" id="ARBA00023163"/>
    </source>
</evidence>
<organism evidence="15 16">
    <name type="scientific">Adoxophyes honmai entomopoxvirus 'L'</name>
    <dbReference type="NCBI Taxonomy" id="1293540"/>
    <lineage>
        <taxon>Viruses</taxon>
        <taxon>Varidnaviria</taxon>
        <taxon>Bamfordvirae</taxon>
        <taxon>Nucleocytoviricota</taxon>
        <taxon>Pokkesviricetes</taxon>
        <taxon>Chitovirales</taxon>
        <taxon>Poxviridae</taxon>
        <taxon>Entomopoxvirinae</taxon>
        <taxon>Betaentomopoxvirus</taxon>
        <taxon>Betaentomopoxvirus ahonmai</taxon>
    </lineage>
</organism>
<evidence type="ECO:0000313" key="15">
    <source>
        <dbReference type="EMBL" id="CCU55359.1"/>
    </source>
</evidence>
<dbReference type="EMBL" id="HF679131">
    <property type="protein sequence ID" value="CCU55359.1"/>
    <property type="molecule type" value="Genomic_DNA"/>
</dbReference>
<evidence type="ECO:0000256" key="7">
    <source>
        <dbReference type="ARBA" id="ARBA00022679"/>
    </source>
</evidence>
<keyword evidence="9" id="KW-0067">ATP-binding</keyword>
<dbReference type="InterPro" id="IPR024231">
    <property type="entry name" value="PolyA_pol_nucTrfase_Poxvir"/>
</dbReference>
<keyword evidence="10 12" id="KW-0804">Transcription</keyword>
<evidence type="ECO:0000256" key="8">
    <source>
        <dbReference type="ARBA" id="ARBA00022741"/>
    </source>
</evidence>
<feature type="domain" description="Poxvirus poly(A) polymerase catalytic subunit C-terminal" evidence="14">
    <location>
        <begin position="283"/>
        <end position="540"/>
    </location>
</feature>
<gene>
    <name evidence="15" type="ORF">AHEV_038</name>
</gene>
<keyword evidence="7 12" id="KW-0808">Transferase</keyword>
<dbReference type="Gene3D" id="1.20.1270.320">
    <property type="entry name" value="Poxvirus poly(A) polymerase, N domain"/>
    <property type="match status" value="1"/>
</dbReference>
<evidence type="ECO:0000256" key="3">
    <source>
        <dbReference type="ARBA" id="ARBA00011405"/>
    </source>
</evidence>
<dbReference type="InterPro" id="IPR038337">
    <property type="entry name" value="Poxvirus_polyA_pol_cat_N_sf"/>
</dbReference>
<dbReference type="InterPro" id="IPR004976">
    <property type="entry name" value="PolyA_pol_cat_Poxvir"/>
</dbReference>
<comment type="similarity">
    <text evidence="2 12">Belongs to the poxviridae poly(A) polymerase catalytic subunit family.</text>
</comment>
<dbReference type="GO" id="GO:0006397">
    <property type="term" value="P:mRNA processing"/>
    <property type="evidence" value="ECO:0007669"/>
    <property type="project" value="UniProtKB-KW"/>
</dbReference>
<dbReference type="RefSeq" id="YP_008003861.1">
    <property type="nucleotide sequence ID" value="NC_021247.1"/>
</dbReference>
<keyword evidence="6 12" id="KW-0507">mRNA processing</keyword>
<dbReference type="Pfam" id="PF12629">
    <property type="entry name" value="Pox_polyA_pol_C"/>
    <property type="match status" value="1"/>
</dbReference>
<evidence type="ECO:0000256" key="5">
    <source>
        <dbReference type="ARBA" id="ARBA00017061"/>
    </source>
</evidence>
<feature type="domain" description="Poly(A) polymerase nucleotidyltransferase" evidence="13">
    <location>
        <begin position="127"/>
        <end position="279"/>
    </location>
</feature>
<dbReference type="InterPro" id="IPR024397">
    <property type="entry name" value="Poxvirus_polyA_pol_cat_C"/>
</dbReference>
<evidence type="ECO:0000256" key="11">
    <source>
        <dbReference type="ARBA" id="ARBA00048830"/>
    </source>
</evidence>
<dbReference type="GO" id="GO:1990817">
    <property type="term" value="F:poly(A) RNA polymerase activity"/>
    <property type="evidence" value="ECO:0007669"/>
    <property type="project" value="UniProtKB-EC"/>
</dbReference>
<comment type="function">
    <text evidence="1 12">Polymerase that creates the 3'-poly(A) tail of mRNA's.</text>
</comment>
<evidence type="ECO:0000256" key="4">
    <source>
        <dbReference type="ARBA" id="ARBA00012388"/>
    </source>
</evidence>
<dbReference type="Pfam" id="PF03296">
    <property type="entry name" value="Pox_polyA_pol"/>
    <property type="match status" value="1"/>
</dbReference>
<sequence>MDLYFKKKISKELASSLSKHENKIKIINAFKAKELINNLCRMRDIFIENSFVLCKDEDIAKRVEELFSRHLKPDLKLGTIIAIINFQCLTATYVNKTLEEIIVYKNNTTEINIVNFSTVTSWINNNDNVILDKLLKQYVYKQKLKNKSNENIKKYDVFDEEIVEKLKKLIEKILKILLVIKNNDCVCYGSFTCYNINRKIKYNDIDLYSTDAYRILSFFMIYIYLSTGYDTCLFSIPYIIGHISLKYKNIFIIDCIFLDKSTIDSINKVLINNIYFIDPGLQMLNNFRMLSENFRSYKIYEKLEESLNKYITLLNYFVNNNNKFNKNRLNCWLKSDITKANFPYEIVDNAVVISIKKLIDTSPFDYIMIVMDSPSVIMEKLSKLNGLFSKKYGAFINEIFFETKKNRNIKTNSCAGNSITQIIDENKLIKLERKDINMPYNINPNKKYLIFSNLTTSTYVYAENNKIIDISVKNLISFIATACLYNLLHKRDNFGMELYYLILHCLTFDETRRLNEYKVISRYKIQGKHIEISLCKNLFQSIFIPSIMDDEYVDYNTFINLTNINGGY</sequence>
<evidence type="ECO:0000313" key="16">
    <source>
        <dbReference type="Proteomes" id="UP000792575"/>
    </source>
</evidence>
<evidence type="ECO:0000259" key="14">
    <source>
        <dbReference type="Pfam" id="PF12629"/>
    </source>
</evidence>
<protein>
    <recommendedName>
        <fullName evidence="5 12">Poly(A) polymerase catalytic subunit</fullName>
        <ecNumber evidence="4 12">2.7.7.19</ecNumber>
    </recommendedName>
</protein>
<evidence type="ECO:0000256" key="12">
    <source>
        <dbReference type="RuleBase" id="RU004458"/>
    </source>
</evidence>
<dbReference type="EC" id="2.7.7.19" evidence="4 12"/>
<comment type="catalytic activity">
    <reaction evidence="11 12">
        <text>RNA(n) + ATP = RNA(n)-3'-adenine ribonucleotide + diphosphate</text>
        <dbReference type="Rhea" id="RHEA:11332"/>
        <dbReference type="Rhea" id="RHEA-COMP:14527"/>
        <dbReference type="Rhea" id="RHEA-COMP:17347"/>
        <dbReference type="ChEBI" id="CHEBI:30616"/>
        <dbReference type="ChEBI" id="CHEBI:33019"/>
        <dbReference type="ChEBI" id="CHEBI:140395"/>
        <dbReference type="ChEBI" id="CHEBI:173115"/>
        <dbReference type="EC" id="2.7.7.19"/>
    </reaction>
</comment>
<dbReference type="GeneID" id="15613967"/>
<evidence type="ECO:0000256" key="2">
    <source>
        <dbReference type="ARBA" id="ARBA00006268"/>
    </source>
</evidence>
<dbReference type="Proteomes" id="UP000792575">
    <property type="component" value="Genome"/>
</dbReference>
<keyword evidence="8" id="KW-0547">Nucleotide-binding</keyword>
<evidence type="ECO:0000256" key="6">
    <source>
        <dbReference type="ARBA" id="ARBA00022664"/>
    </source>
</evidence>
<name>A0A916KNW7_9POXV</name>
<dbReference type="InterPro" id="IPR037265">
    <property type="entry name" value="PolyA_pol_cat_sf"/>
</dbReference>